<feature type="region of interest" description="Disordered" evidence="1">
    <location>
        <begin position="98"/>
        <end position="162"/>
    </location>
</feature>
<name>A0AAV4FYV6_9GAST</name>
<organism evidence="2 3">
    <name type="scientific">Elysia marginata</name>
    <dbReference type="NCBI Taxonomy" id="1093978"/>
    <lineage>
        <taxon>Eukaryota</taxon>
        <taxon>Metazoa</taxon>
        <taxon>Spiralia</taxon>
        <taxon>Lophotrochozoa</taxon>
        <taxon>Mollusca</taxon>
        <taxon>Gastropoda</taxon>
        <taxon>Heterobranchia</taxon>
        <taxon>Euthyneura</taxon>
        <taxon>Panpulmonata</taxon>
        <taxon>Sacoglossa</taxon>
        <taxon>Placobranchoidea</taxon>
        <taxon>Plakobranchidae</taxon>
        <taxon>Elysia</taxon>
    </lineage>
</organism>
<comment type="caution">
    <text evidence="2">The sequence shown here is derived from an EMBL/GenBank/DDBJ whole genome shotgun (WGS) entry which is preliminary data.</text>
</comment>
<dbReference type="AlphaFoldDB" id="A0AAV4FYV6"/>
<protein>
    <submittedName>
        <fullName evidence="2">Uncharacterized protein</fullName>
    </submittedName>
</protein>
<evidence type="ECO:0000313" key="2">
    <source>
        <dbReference type="EMBL" id="GFR77935.1"/>
    </source>
</evidence>
<feature type="region of interest" description="Disordered" evidence="1">
    <location>
        <begin position="1"/>
        <end position="25"/>
    </location>
</feature>
<gene>
    <name evidence="2" type="ORF">ElyMa_002249800</name>
</gene>
<evidence type="ECO:0000256" key="1">
    <source>
        <dbReference type="SAM" id="MobiDB-lite"/>
    </source>
</evidence>
<accession>A0AAV4FYV6</accession>
<dbReference type="Proteomes" id="UP000762676">
    <property type="component" value="Unassembled WGS sequence"/>
</dbReference>
<feature type="compositionally biased region" description="Polar residues" evidence="1">
    <location>
        <begin position="1"/>
        <end position="16"/>
    </location>
</feature>
<sequence>MRPPSRLQTEGCSVPNQARPGYKSSTDRTVALTATQYRTCTVLSRIPEASYSYLDLCLSSLKISHIVKAYHSLSTTFYSDLLVKPFLDLKSQTVYEDADVDDGTGVASGSDVDNGSGGYDDDDDEEDKKEKGDKGNIYNRDSRRSVEYNNDSCNSGECSNDA</sequence>
<keyword evidence="3" id="KW-1185">Reference proteome</keyword>
<evidence type="ECO:0000313" key="3">
    <source>
        <dbReference type="Proteomes" id="UP000762676"/>
    </source>
</evidence>
<proteinExistence type="predicted"/>
<reference evidence="2 3" key="1">
    <citation type="journal article" date="2021" name="Elife">
        <title>Chloroplast acquisition without the gene transfer in kleptoplastic sea slugs, Plakobranchus ocellatus.</title>
        <authorList>
            <person name="Maeda T."/>
            <person name="Takahashi S."/>
            <person name="Yoshida T."/>
            <person name="Shimamura S."/>
            <person name="Takaki Y."/>
            <person name="Nagai Y."/>
            <person name="Toyoda A."/>
            <person name="Suzuki Y."/>
            <person name="Arimoto A."/>
            <person name="Ishii H."/>
            <person name="Satoh N."/>
            <person name="Nishiyama T."/>
            <person name="Hasebe M."/>
            <person name="Maruyama T."/>
            <person name="Minagawa J."/>
            <person name="Obokata J."/>
            <person name="Shigenobu S."/>
        </authorList>
    </citation>
    <scope>NUCLEOTIDE SEQUENCE [LARGE SCALE GENOMIC DNA]</scope>
</reference>
<feature type="compositionally biased region" description="Polar residues" evidence="1">
    <location>
        <begin position="147"/>
        <end position="162"/>
    </location>
</feature>
<feature type="compositionally biased region" description="Basic and acidic residues" evidence="1">
    <location>
        <begin position="128"/>
        <end position="146"/>
    </location>
</feature>
<dbReference type="EMBL" id="BMAT01004672">
    <property type="protein sequence ID" value="GFR77935.1"/>
    <property type="molecule type" value="Genomic_DNA"/>
</dbReference>